<dbReference type="InterPro" id="IPR006861">
    <property type="entry name" value="HABP4_PAIRBP1-bd"/>
</dbReference>
<dbReference type="Pfam" id="PF04774">
    <property type="entry name" value="HABP4_PAI-RBP1"/>
    <property type="match status" value="1"/>
</dbReference>
<accession>A0ABR5BXZ2</accession>
<feature type="region of interest" description="Disordered" evidence="1">
    <location>
        <begin position="105"/>
        <end position="138"/>
    </location>
</feature>
<feature type="domain" description="Hyaluronan/mRNA-binding protein" evidence="2">
    <location>
        <begin position="98"/>
        <end position="141"/>
    </location>
</feature>
<evidence type="ECO:0000259" key="2">
    <source>
        <dbReference type="Pfam" id="PF04774"/>
    </source>
</evidence>
<feature type="region of interest" description="Disordered" evidence="1">
    <location>
        <begin position="191"/>
        <end position="222"/>
    </location>
</feature>
<protein>
    <recommendedName>
        <fullName evidence="2">Hyaluronan/mRNA-binding protein domain-containing protein</fullName>
    </recommendedName>
</protein>
<keyword evidence="4" id="KW-1185">Reference proteome</keyword>
<dbReference type="EMBL" id="KN848641">
    <property type="protein sequence ID" value="KIR80259.1"/>
    <property type="molecule type" value="Genomic_DNA"/>
</dbReference>
<evidence type="ECO:0000256" key="1">
    <source>
        <dbReference type="SAM" id="MobiDB-lite"/>
    </source>
</evidence>
<organism evidence="3 4">
    <name type="scientific">Cryptococcus gattii EJB2</name>
    <dbReference type="NCBI Taxonomy" id="1296103"/>
    <lineage>
        <taxon>Eukaryota</taxon>
        <taxon>Fungi</taxon>
        <taxon>Dikarya</taxon>
        <taxon>Basidiomycota</taxon>
        <taxon>Agaricomycotina</taxon>
        <taxon>Tremellomycetes</taxon>
        <taxon>Tremellales</taxon>
        <taxon>Cryptococcaceae</taxon>
        <taxon>Cryptococcus</taxon>
        <taxon>Cryptococcus gattii species complex</taxon>
    </lineage>
</organism>
<dbReference type="Proteomes" id="UP000054272">
    <property type="component" value="Unassembled WGS sequence"/>
</dbReference>
<feature type="compositionally biased region" description="Basic and acidic residues" evidence="1">
    <location>
        <begin position="105"/>
        <end position="116"/>
    </location>
</feature>
<proteinExistence type="predicted"/>
<gene>
    <name evidence="3" type="ORF">I306_02686</name>
</gene>
<feature type="compositionally biased region" description="Basic and acidic residues" evidence="1">
    <location>
        <begin position="126"/>
        <end position="138"/>
    </location>
</feature>
<evidence type="ECO:0000313" key="4">
    <source>
        <dbReference type="Proteomes" id="UP000054272"/>
    </source>
</evidence>
<sequence length="294" mass="31997">MRRGPLPSNGLFAPCNVIYADAVTLPYVPVTIPCLTGLLHSAPIFPSHSPSHSPSILLSSTPYSILSLLLAPHARSFHPTPYALTSQRNQYPAAVLKDRHSRTGLDKTQWDHKNGDGAHNWGSTARKGEDEATGRMDGEAEAEAALDEMPSSDVFDLDEEINDPVGAMPVTDAGNDFKPMDLRKRGSIEGQSNIATSPTDSMGSMDNGDRPGMGRRMSAVSDEEREQMRLYREGVLHNKQGVDLAHIARSSHGIAMSPPTNSYLGTVSPSNTRYGFNFVSTYLYPPLLLLLTHQ</sequence>
<feature type="compositionally biased region" description="Polar residues" evidence="1">
    <location>
        <begin position="191"/>
        <end position="204"/>
    </location>
</feature>
<evidence type="ECO:0000313" key="3">
    <source>
        <dbReference type="EMBL" id="KIR80259.1"/>
    </source>
</evidence>
<name>A0ABR5BXZ2_9TREE</name>
<reference evidence="3 4" key="1">
    <citation type="submission" date="2015-01" db="EMBL/GenBank/DDBJ databases">
        <title>The Genome Sequence of Cryptococcus gattii EJB2.</title>
        <authorList>
            <consortium name="The Broad Institute Genomics Platform"/>
            <person name="Cuomo C."/>
            <person name="Litvintseva A."/>
            <person name="Chen Y."/>
            <person name="Heitman J."/>
            <person name="Sun S."/>
            <person name="Springer D."/>
            <person name="Dromer F."/>
            <person name="Young S."/>
            <person name="Zeng Q."/>
            <person name="Gargeya S."/>
            <person name="Abouelleil A."/>
            <person name="Alvarado L."/>
            <person name="Chapman S.B."/>
            <person name="Gainer-Dewar J."/>
            <person name="Goldberg J."/>
            <person name="Griggs A."/>
            <person name="Gujja S."/>
            <person name="Hansen M."/>
            <person name="Howarth C."/>
            <person name="Imamovic A."/>
            <person name="Larimer J."/>
            <person name="Murphy C."/>
            <person name="Naylor J."/>
            <person name="Pearson M."/>
            <person name="Priest M."/>
            <person name="Roberts A."/>
            <person name="Saif S."/>
            <person name="Shea T."/>
            <person name="Sykes S."/>
            <person name="Wortman J."/>
            <person name="Nusbaum C."/>
            <person name="Birren B."/>
        </authorList>
    </citation>
    <scope>NUCLEOTIDE SEQUENCE [LARGE SCALE GENOMIC DNA]</scope>
    <source>
        <strain evidence="3 4">EJB2</strain>
    </source>
</reference>